<protein>
    <submittedName>
        <fullName evidence="1">Uncharacterized protein</fullName>
    </submittedName>
</protein>
<reference evidence="1 2" key="2">
    <citation type="submission" date="2014-03" db="EMBL/GenBank/DDBJ databases">
        <title>The Genome Sequence of Anncaliia algerae insect isolate PRA339.</title>
        <authorList>
            <consortium name="The Broad Institute Genome Sequencing Platform"/>
            <consortium name="The Broad Institute Genome Sequencing Center for Infectious Disease"/>
            <person name="Cuomo C."/>
            <person name="Becnel J."/>
            <person name="Sanscrainte N."/>
            <person name="Walker B."/>
            <person name="Young S.K."/>
            <person name="Zeng Q."/>
            <person name="Gargeya S."/>
            <person name="Fitzgerald M."/>
            <person name="Haas B."/>
            <person name="Abouelleil A."/>
            <person name="Alvarado L."/>
            <person name="Arachchi H.M."/>
            <person name="Berlin A.M."/>
            <person name="Chapman S.B."/>
            <person name="Dewar J."/>
            <person name="Goldberg J."/>
            <person name="Griggs A."/>
            <person name="Gujja S."/>
            <person name="Hansen M."/>
            <person name="Howarth C."/>
            <person name="Imamovic A."/>
            <person name="Larimer J."/>
            <person name="McCowan C."/>
            <person name="Murphy C."/>
            <person name="Neiman D."/>
            <person name="Pearson M."/>
            <person name="Priest M."/>
            <person name="Roberts A."/>
            <person name="Saif S."/>
            <person name="Shea T."/>
            <person name="Sisk P."/>
            <person name="Sykes S."/>
            <person name="Wortman J."/>
            <person name="Nusbaum C."/>
            <person name="Birren B."/>
        </authorList>
    </citation>
    <scope>NUCLEOTIDE SEQUENCE [LARGE SCALE GENOMIC DNA]</scope>
    <source>
        <strain evidence="1 2">PRA339</strain>
    </source>
</reference>
<keyword evidence="2" id="KW-1185">Reference proteome</keyword>
<reference evidence="2" key="1">
    <citation type="submission" date="2013-02" db="EMBL/GenBank/DDBJ databases">
        <authorList>
            <consortium name="The Broad Institute Genome Sequencing Platform"/>
            <person name="Cuomo C."/>
            <person name="Becnel J."/>
            <person name="Sanscrainte N."/>
            <person name="Walker B."/>
            <person name="Young S.K."/>
            <person name="Zeng Q."/>
            <person name="Gargeya S."/>
            <person name="Fitzgerald M."/>
            <person name="Haas B."/>
            <person name="Abouelleil A."/>
            <person name="Alvarado L."/>
            <person name="Arachchi H.M."/>
            <person name="Berlin A.M."/>
            <person name="Chapman S.B."/>
            <person name="Dewar J."/>
            <person name="Goldberg J."/>
            <person name="Griggs A."/>
            <person name="Gujja S."/>
            <person name="Hansen M."/>
            <person name="Howarth C."/>
            <person name="Imamovic A."/>
            <person name="Larimer J."/>
            <person name="McCowan C."/>
            <person name="Murphy C."/>
            <person name="Neiman D."/>
            <person name="Pearson M."/>
            <person name="Priest M."/>
            <person name="Roberts A."/>
            <person name="Saif S."/>
            <person name="Shea T."/>
            <person name="Sisk P."/>
            <person name="Sykes S."/>
            <person name="Wortman J."/>
            <person name="Nusbaum C."/>
            <person name="Birren B."/>
        </authorList>
    </citation>
    <scope>NUCLEOTIDE SEQUENCE [LARGE SCALE GENOMIC DNA]</scope>
    <source>
        <strain evidence="2">PRA339</strain>
    </source>
</reference>
<organism evidence="1 2">
    <name type="scientific">Anncaliia algerae PRA339</name>
    <dbReference type="NCBI Taxonomy" id="1288291"/>
    <lineage>
        <taxon>Eukaryota</taxon>
        <taxon>Fungi</taxon>
        <taxon>Fungi incertae sedis</taxon>
        <taxon>Microsporidia</taxon>
        <taxon>Tubulinosematoidea</taxon>
        <taxon>Tubulinosematidae</taxon>
        <taxon>Anncaliia</taxon>
    </lineage>
</organism>
<evidence type="ECO:0000313" key="2">
    <source>
        <dbReference type="Proteomes" id="UP000030655"/>
    </source>
</evidence>
<dbReference type="AlphaFoldDB" id="A0A059F0F7"/>
<proteinExistence type="predicted"/>
<dbReference type="VEuPathDB" id="MicrosporidiaDB:H312_01795"/>
<sequence length="300" mass="36135">MLYIIFYFLIYTKQDETLKSLVDKFYDNLSAKEEIAVMSVKNFLFLTSQLNDIVNLAIFNNLMTSEELNELEKIQRFIHDSYAYFPYIIRKNSKNVKERWERVWISFQKNIKTKEKQYKNIYTFIKILEHNINYWLKINNSLTNMTDISDFYSKSLLNIFQSFKENSKDNIEKYTCKSFNNFIEKCNILDDILIKYENMNKSVQDLFCCISRDVKDISKYDKIFLMKIINAILKRSLYDTTMKNKSSKREEFDQKLSKCFGKSFYKCNLTTNRKIEMQNNIKKNILKFFIQIIDELEGLN</sequence>
<dbReference type="Proteomes" id="UP000030655">
    <property type="component" value="Unassembled WGS sequence"/>
</dbReference>
<dbReference type="OrthoDB" id="10354041at2759"/>
<dbReference type="EMBL" id="KK365162">
    <property type="protein sequence ID" value="KCZ80788.1"/>
    <property type="molecule type" value="Genomic_DNA"/>
</dbReference>
<name>A0A059F0F7_9MICR</name>
<gene>
    <name evidence="1" type="ORF">H312_01795</name>
</gene>
<dbReference type="HOGENOM" id="CLU_927401_0_0_1"/>
<accession>A0A059F0F7</accession>
<evidence type="ECO:0000313" key="1">
    <source>
        <dbReference type="EMBL" id="KCZ80788.1"/>
    </source>
</evidence>